<dbReference type="Pfam" id="PF00258">
    <property type="entry name" value="Flavodoxin_1"/>
    <property type="match status" value="1"/>
</dbReference>
<dbReference type="OrthoDB" id="9807946at2"/>
<dbReference type="CDD" id="cd07709">
    <property type="entry name" value="flavodiiron_proteins_MBL-fold"/>
    <property type="match status" value="1"/>
</dbReference>
<reference evidence="7" key="1">
    <citation type="journal article" date="2016" name="Front. Microbiol.">
        <title>Complete Genome Sequence of Clostridium estertheticum DSM 8809, a Microbe Identified in Spoiled Vacuum Packed Beef.</title>
        <authorList>
            <person name="Yu Z."/>
            <person name="Gunn L."/>
            <person name="Brennan E."/>
            <person name="Reid R."/>
            <person name="Wall P.G."/>
            <person name="Gaora O.P."/>
            <person name="Hurley D."/>
            <person name="Bolton D."/>
            <person name="Fanning S."/>
        </authorList>
    </citation>
    <scope>NUCLEOTIDE SEQUENCE [LARGE SCALE GENOMIC DNA]</scope>
    <source>
        <strain evidence="7">DSM 8809</strain>
    </source>
</reference>
<dbReference type="PANTHER" id="PTHR32145">
    <property type="entry name" value="DIFLAVIN FLAVOPROTEIN A 2-RELATED"/>
    <property type="match status" value="1"/>
</dbReference>
<dbReference type="GO" id="GO:0046872">
    <property type="term" value="F:metal ion binding"/>
    <property type="evidence" value="ECO:0007669"/>
    <property type="project" value="InterPro"/>
</dbReference>
<organism evidence="6 7">
    <name type="scientific">Clostridium estertheticum subsp. estertheticum</name>
    <dbReference type="NCBI Taxonomy" id="1552"/>
    <lineage>
        <taxon>Bacteria</taxon>
        <taxon>Bacillati</taxon>
        <taxon>Bacillota</taxon>
        <taxon>Clostridia</taxon>
        <taxon>Eubacteriales</taxon>
        <taxon>Clostridiaceae</taxon>
        <taxon>Clostridium</taxon>
    </lineage>
</organism>
<dbReference type="PIRSF" id="PIRSF005243">
    <property type="entry name" value="ROO"/>
    <property type="match status" value="1"/>
</dbReference>
<dbReference type="EMBL" id="CP015756">
    <property type="protein sequence ID" value="APC38962.1"/>
    <property type="molecule type" value="Genomic_DNA"/>
</dbReference>
<evidence type="ECO:0000256" key="3">
    <source>
        <dbReference type="ARBA" id="ARBA00022448"/>
    </source>
</evidence>
<keyword evidence="3" id="KW-0813">Transport</keyword>
<dbReference type="InterPro" id="IPR001279">
    <property type="entry name" value="Metallo-B-lactamas"/>
</dbReference>
<evidence type="ECO:0000313" key="6">
    <source>
        <dbReference type="EMBL" id="APC38962.1"/>
    </source>
</evidence>
<dbReference type="AlphaFoldDB" id="A0A1J0GC87"/>
<sequence>MYCVRNITEDLYWVGGSDRRLALFENIHPIPRGVSYNSYLLIDKKTVLFDTVDWSICRQFIENIQSVLKGKPLDYLVINHMEPDHAACIEEIILRYPNVKIVCNHKAFLFMHQFGFHIDENVIEVNEGDTMSFGKHIVTFVAAPMVHWPEAMVTFDTTNGVLFSADAFGSFGSLDGQLFNDEVNFDRDWIDDARRYYTNIVGKYGPHVQDLLRKAGTIDIKIICPLHGPVWRNDLGYFLGKYDKWSRYEPEEKGVMIVYGTMYGNTEAAASDLATRLVEKGMTNVVMYDVSKTHVSYLISETFKYSNVVLASVTYNLKIYPPMLAYIMDMKALNVQKRNFTLIENGSWAPQSGKLMRELLGDMKEITILDNEISLNSSMKEDDVDSMDAIAESIIESMK</sequence>
<dbReference type="PROSITE" id="PS00201">
    <property type="entry name" value="FLAVODOXIN"/>
    <property type="match status" value="1"/>
</dbReference>
<dbReference type="GO" id="GO:0016787">
    <property type="term" value="F:hydrolase activity"/>
    <property type="evidence" value="ECO:0007669"/>
    <property type="project" value="UniProtKB-KW"/>
</dbReference>
<evidence type="ECO:0000256" key="4">
    <source>
        <dbReference type="ARBA" id="ARBA00022982"/>
    </source>
</evidence>
<dbReference type="Gene3D" id="3.40.50.360">
    <property type="match status" value="1"/>
</dbReference>
<name>A0A1J0GC87_9CLOT</name>
<dbReference type="InterPro" id="IPR029039">
    <property type="entry name" value="Flavoprotein-like_sf"/>
</dbReference>
<gene>
    <name evidence="6" type="ORF">A7L45_02230</name>
</gene>
<evidence type="ECO:0000313" key="7">
    <source>
        <dbReference type="Proteomes" id="UP000182569"/>
    </source>
</evidence>
<dbReference type="Gene3D" id="3.60.15.10">
    <property type="entry name" value="Ribonuclease Z/Hydroxyacylglutathione hydrolase-like"/>
    <property type="match status" value="1"/>
</dbReference>
<dbReference type="PROSITE" id="PS50902">
    <property type="entry name" value="FLAVODOXIN_LIKE"/>
    <property type="match status" value="1"/>
</dbReference>
<dbReference type="SUPFAM" id="SSF52218">
    <property type="entry name" value="Flavoproteins"/>
    <property type="match status" value="1"/>
</dbReference>
<dbReference type="SUPFAM" id="SSF56281">
    <property type="entry name" value="Metallo-hydrolase/oxidoreductase"/>
    <property type="match status" value="1"/>
</dbReference>
<accession>A0A1J0GC87</accession>
<evidence type="ECO:0000256" key="2">
    <source>
        <dbReference type="ARBA" id="ARBA00007121"/>
    </source>
</evidence>
<keyword evidence="7" id="KW-1185">Reference proteome</keyword>
<dbReference type="RefSeq" id="WP_071611261.1">
    <property type="nucleotide sequence ID" value="NZ_CP015756.1"/>
</dbReference>
<dbReference type="STRING" id="1552.A7L45_02230"/>
<dbReference type="GO" id="GO:0010181">
    <property type="term" value="F:FMN binding"/>
    <property type="evidence" value="ECO:0007669"/>
    <property type="project" value="InterPro"/>
</dbReference>
<feature type="domain" description="Flavodoxin-like" evidence="5">
    <location>
        <begin position="255"/>
        <end position="395"/>
    </location>
</feature>
<keyword evidence="6" id="KW-0378">Hydrolase</keyword>
<proteinExistence type="inferred from homology"/>
<protein>
    <submittedName>
        <fullName evidence="6">MBL fold metallo-hydrolase</fullName>
    </submittedName>
</protein>
<dbReference type="GeneID" id="83591187"/>
<dbReference type="InterPro" id="IPR016440">
    <property type="entry name" value="Rubredoxin-O_OxRdtase"/>
</dbReference>
<dbReference type="Pfam" id="PF19583">
    <property type="entry name" value="ODP"/>
    <property type="match status" value="1"/>
</dbReference>
<dbReference type="InterPro" id="IPR045761">
    <property type="entry name" value="ODP_dom"/>
</dbReference>
<evidence type="ECO:0000256" key="1">
    <source>
        <dbReference type="ARBA" id="ARBA00001962"/>
    </source>
</evidence>
<dbReference type="GO" id="GO:0016651">
    <property type="term" value="F:oxidoreductase activity, acting on NAD(P)H"/>
    <property type="evidence" value="ECO:0007669"/>
    <property type="project" value="UniProtKB-ARBA"/>
</dbReference>
<dbReference type="InterPro" id="IPR008254">
    <property type="entry name" value="Flavodoxin/NO_synth"/>
</dbReference>
<evidence type="ECO:0000259" key="5">
    <source>
        <dbReference type="PROSITE" id="PS50902"/>
    </source>
</evidence>
<dbReference type="InterPro" id="IPR036866">
    <property type="entry name" value="RibonucZ/Hydroxyglut_hydro"/>
</dbReference>
<dbReference type="InterPro" id="IPR051285">
    <property type="entry name" value="NADH_oxidoreductase_modular"/>
</dbReference>
<comment type="similarity">
    <text evidence="2">In the N-terminal section; belongs to the zinc metallo-hydrolase group 3 family.</text>
</comment>
<comment type="cofactor">
    <cofactor evidence="1">
        <name>Fe cation</name>
        <dbReference type="ChEBI" id="CHEBI:24875"/>
    </cofactor>
</comment>
<dbReference type="KEGG" id="ceu:A7L45_02230"/>
<dbReference type="InterPro" id="IPR001226">
    <property type="entry name" value="Flavodoxin_CS"/>
</dbReference>
<dbReference type="SMART" id="SM00849">
    <property type="entry name" value="Lactamase_B"/>
    <property type="match status" value="1"/>
</dbReference>
<keyword evidence="4" id="KW-0249">Electron transport</keyword>
<dbReference type="PANTHER" id="PTHR32145:SF20">
    <property type="entry name" value="FLAVOPROTEIN"/>
    <property type="match status" value="1"/>
</dbReference>
<dbReference type="GO" id="GO:0009055">
    <property type="term" value="F:electron transfer activity"/>
    <property type="evidence" value="ECO:0007669"/>
    <property type="project" value="InterPro"/>
</dbReference>
<dbReference type="Proteomes" id="UP000182569">
    <property type="component" value="Chromosome"/>
</dbReference>